<dbReference type="RefSeq" id="WP_045693274.1">
    <property type="nucleotide sequence ID" value="NZ_JZKH01000010.1"/>
</dbReference>
<dbReference type="PATRIC" id="fig|359131.3.peg.7772"/>
<reference evidence="3 4" key="1">
    <citation type="submission" date="2015-02" db="EMBL/GenBank/DDBJ databases">
        <authorList>
            <person name="Ju K.-S."/>
            <person name="Doroghazi J.R."/>
            <person name="Metcalf W."/>
        </authorList>
    </citation>
    <scope>NUCLEOTIDE SEQUENCE [LARGE SCALE GENOMIC DNA]</scope>
    <source>
        <strain evidence="3 4">ATCC 31215</strain>
    </source>
</reference>
<dbReference type="Gene3D" id="3.30.70.100">
    <property type="match status" value="1"/>
</dbReference>
<gene>
    <name evidence="3" type="ORF">VM95_07580</name>
</gene>
<feature type="region of interest" description="Disordered" evidence="1">
    <location>
        <begin position="116"/>
        <end position="153"/>
    </location>
</feature>
<feature type="domain" description="ABM" evidence="2">
    <location>
        <begin position="20"/>
        <end position="115"/>
    </location>
</feature>
<proteinExistence type="predicted"/>
<dbReference type="InterPro" id="IPR007138">
    <property type="entry name" value="ABM_dom"/>
</dbReference>
<evidence type="ECO:0000313" key="4">
    <source>
        <dbReference type="Proteomes" id="UP000033699"/>
    </source>
</evidence>
<protein>
    <submittedName>
        <fullName evidence="3">Protein in whiE locus</fullName>
    </submittedName>
</protein>
<evidence type="ECO:0000256" key="1">
    <source>
        <dbReference type="SAM" id="MobiDB-lite"/>
    </source>
</evidence>
<dbReference type="EMBL" id="JZKH01000010">
    <property type="protein sequence ID" value="KJS62644.1"/>
    <property type="molecule type" value="Genomic_DNA"/>
</dbReference>
<organism evidence="3 4">
    <name type="scientific">Streptomyces rubellomurinus (strain ATCC 31215)</name>
    <dbReference type="NCBI Taxonomy" id="359131"/>
    <lineage>
        <taxon>Bacteria</taxon>
        <taxon>Bacillati</taxon>
        <taxon>Actinomycetota</taxon>
        <taxon>Actinomycetes</taxon>
        <taxon>Kitasatosporales</taxon>
        <taxon>Streptomycetaceae</taxon>
        <taxon>Streptomyces</taxon>
    </lineage>
</organism>
<sequence length="390" mass="42054">MTTLSEPQRKQPSDDNDSRLRVVLMLEIQDGAQQRFLDVYEQLRHQVASVPGHVSDQLCQSINDPRQWLITSEWRDQETFLEWVDSPAHREMVKPMHGCVSDNFRSLRYAVLRETSAAGSTGTRAPMEVPPGLPRTEPAAGQAGPPKADPGPDGVVRHALTFTVKPGSEPEVARILSGYASPKAEVDEHTRLRRTSLFLHGNRVVRAVEVEGSLGDALRHVAMQPEVRAVEEALNPHLEEARQLGDPQSARAFFAKAALPARHQAIASAPCSGRLHRHAVLYPVRPGCGPAVAELLATYDNLATADPTGPVAASTVFHRDDVVVRLVDLRVPAEADPVAALGVAGEREAAALGALLDLGPHGDLRTVAGLSALLAARAMSPLTDRSAQES</sequence>
<dbReference type="Pfam" id="PF03992">
    <property type="entry name" value="ABM"/>
    <property type="match status" value="1"/>
</dbReference>
<feature type="compositionally biased region" description="Low complexity" evidence="1">
    <location>
        <begin position="138"/>
        <end position="153"/>
    </location>
</feature>
<dbReference type="PROSITE" id="PS51725">
    <property type="entry name" value="ABM"/>
    <property type="match status" value="1"/>
</dbReference>
<evidence type="ECO:0000313" key="3">
    <source>
        <dbReference type="EMBL" id="KJS62644.1"/>
    </source>
</evidence>
<keyword evidence="4" id="KW-1185">Reference proteome</keyword>
<comment type="caution">
    <text evidence="3">The sequence shown here is derived from an EMBL/GenBank/DDBJ whole genome shotgun (WGS) entry which is preliminary data.</text>
</comment>
<name>A0A0F2THI1_STRR3</name>
<dbReference type="InterPro" id="IPR011008">
    <property type="entry name" value="Dimeric_a/b-barrel"/>
</dbReference>
<dbReference type="Pfam" id="PF04486">
    <property type="entry name" value="SchA_CurD"/>
    <property type="match status" value="1"/>
</dbReference>
<dbReference type="SUPFAM" id="SSF54909">
    <property type="entry name" value="Dimeric alpha+beta barrel"/>
    <property type="match status" value="1"/>
</dbReference>
<dbReference type="OrthoDB" id="3553699at2"/>
<dbReference type="AlphaFoldDB" id="A0A0F2THI1"/>
<dbReference type="InterPro" id="IPR007575">
    <property type="entry name" value="SchA_CurD-like"/>
</dbReference>
<accession>A0A0F2THI1</accession>
<dbReference type="Proteomes" id="UP000033699">
    <property type="component" value="Unassembled WGS sequence"/>
</dbReference>
<evidence type="ECO:0000259" key="2">
    <source>
        <dbReference type="PROSITE" id="PS51725"/>
    </source>
</evidence>